<organism evidence="1">
    <name type="scientific">Siphoviridae sp. ctqPo10</name>
    <dbReference type="NCBI Taxonomy" id="2827948"/>
    <lineage>
        <taxon>Viruses</taxon>
        <taxon>Duplodnaviria</taxon>
        <taxon>Heunggongvirae</taxon>
        <taxon>Uroviricota</taxon>
        <taxon>Caudoviricetes</taxon>
    </lineage>
</organism>
<evidence type="ECO:0000313" key="1">
    <source>
        <dbReference type="EMBL" id="DAF54827.1"/>
    </source>
</evidence>
<dbReference type="EMBL" id="BK032682">
    <property type="protein sequence ID" value="DAF54827.1"/>
    <property type="molecule type" value="Genomic_DNA"/>
</dbReference>
<name>A0A8S5SVN5_9CAUD</name>
<protein>
    <submittedName>
        <fullName evidence="1">Uncharacterized protein</fullName>
    </submittedName>
</protein>
<reference evidence="1" key="1">
    <citation type="journal article" date="2021" name="Proc. Natl. Acad. Sci. U.S.A.">
        <title>A Catalog of Tens of Thousands of Viruses from Human Metagenomes Reveals Hidden Associations with Chronic Diseases.</title>
        <authorList>
            <person name="Tisza M.J."/>
            <person name="Buck C.B."/>
        </authorList>
    </citation>
    <scope>NUCLEOTIDE SEQUENCE</scope>
    <source>
        <strain evidence="1">CtqPo10</strain>
    </source>
</reference>
<proteinExistence type="predicted"/>
<accession>A0A8S5SVN5</accession>
<sequence length="53" mass="6037">MGIYRTINYILTGGTCQGVSPVLLHWKILVSELTENYIYNRESNIGGIKHEKI</sequence>